<keyword evidence="1" id="KW-0175">Coiled coil</keyword>
<feature type="region of interest" description="Disordered" evidence="2">
    <location>
        <begin position="355"/>
        <end position="383"/>
    </location>
</feature>
<dbReference type="SMART" id="SM00343">
    <property type="entry name" value="ZnF_C2HC"/>
    <property type="match status" value="2"/>
</dbReference>
<dbReference type="PANTHER" id="PTHR33223:SF6">
    <property type="entry name" value="CCHC-TYPE DOMAIN-CONTAINING PROTEIN"/>
    <property type="match status" value="1"/>
</dbReference>
<dbReference type="Gene3D" id="4.10.60.10">
    <property type="entry name" value="Zinc finger, CCHC-type"/>
    <property type="match status" value="1"/>
</dbReference>
<dbReference type="EMBL" id="WIXP02000006">
    <property type="protein sequence ID" value="KAF6210099.1"/>
    <property type="molecule type" value="Genomic_DNA"/>
</dbReference>
<feature type="compositionally biased region" description="Pro residues" evidence="2">
    <location>
        <begin position="314"/>
        <end position="323"/>
    </location>
</feature>
<gene>
    <name evidence="4" type="ORF">GE061_015855</name>
</gene>
<evidence type="ECO:0000313" key="4">
    <source>
        <dbReference type="EMBL" id="KAF6210099.1"/>
    </source>
</evidence>
<organism evidence="4 5">
    <name type="scientific">Apolygus lucorum</name>
    <name type="common">Small green plant bug</name>
    <name type="synonym">Lygocoris lucorum</name>
    <dbReference type="NCBI Taxonomy" id="248454"/>
    <lineage>
        <taxon>Eukaryota</taxon>
        <taxon>Metazoa</taxon>
        <taxon>Ecdysozoa</taxon>
        <taxon>Arthropoda</taxon>
        <taxon>Hexapoda</taxon>
        <taxon>Insecta</taxon>
        <taxon>Pterygota</taxon>
        <taxon>Neoptera</taxon>
        <taxon>Paraneoptera</taxon>
        <taxon>Hemiptera</taxon>
        <taxon>Heteroptera</taxon>
        <taxon>Panheteroptera</taxon>
        <taxon>Cimicomorpha</taxon>
        <taxon>Miridae</taxon>
        <taxon>Mirini</taxon>
        <taxon>Apolygus</taxon>
    </lineage>
</organism>
<feature type="domain" description="CCHC-type" evidence="3">
    <location>
        <begin position="333"/>
        <end position="348"/>
    </location>
</feature>
<proteinExistence type="predicted"/>
<evidence type="ECO:0000256" key="2">
    <source>
        <dbReference type="SAM" id="MobiDB-lite"/>
    </source>
</evidence>
<evidence type="ECO:0000259" key="3">
    <source>
        <dbReference type="PROSITE" id="PS50158"/>
    </source>
</evidence>
<feature type="coiled-coil region" evidence="1">
    <location>
        <begin position="4"/>
        <end position="45"/>
    </location>
</feature>
<dbReference type="InterPro" id="IPR001878">
    <property type="entry name" value="Znf_CCHC"/>
</dbReference>
<feature type="domain" description="CCHC-type" evidence="3">
    <location>
        <begin position="392"/>
        <end position="408"/>
    </location>
</feature>
<comment type="caution">
    <text evidence="4">The sequence shown here is derived from an EMBL/GenBank/DDBJ whole genome shotgun (WGS) entry which is preliminary data.</text>
</comment>
<keyword evidence="5" id="KW-1185">Reference proteome</keyword>
<dbReference type="GO" id="GO:0003676">
    <property type="term" value="F:nucleic acid binding"/>
    <property type="evidence" value="ECO:0007669"/>
    <property type="project" value="InterPro"/>
</dbReference>
<protein>
    <recommendedName>
        <fullName evidence="3">CCHC-type domain-containing protein</fullName>
    </recommendedName>
</protein>
<dbReference type="PROSITE" id="PS50158">
    <property type="entry name" value="ZF_CCHC"/>
    <property type="match status" value="2"/>
</dbReference>
<feature type="region of interest" description="Disordered" evidence="2">
    <location>
        <begin position="302"/>
        <end position="323"/>
    </location>
</feature>
<evidence type="ECO:0000256" key="1">
    <source>
        <dbReference type="SAM" id="Coils"/>
    </source>
</evidence>
<dbReference type="GO" id="GO:0008270">
    <property type="term" value="F:zinc ion binding"/>
    <property type="evidence" value="ECO:0007669"/>
    <property type="project" value="InterPro"/>
</dbReference>
<dbReference type="OrthoDB" id="8196440at2759"/>
<dbReference type="Pfam" id="PF00098">
    <property type="entry name" value="zf-CCHC"/>
    <property type="match status" value="2"/>
</dbReference>
<dbReference type="AlphaFoldDB" id="A0A6A4JND2"/>
<accession>A0A6A4JND2</accession>
<dbReference type="Proteomes" id="UP000466442">
    <property type="component" value="Unassembled WGS sequence"/>
</dbReference>
<sequence length="434" mass="48359">MATVEELRQLLREAEVANREFAVRERQLEEQAAAAAEALRLSEEALRRETATTRRVEEMMGGLAIGGVQGTRPPRKDLGLQSLVKPWSGGSDSLQIEEFIAKLREVGNLGGWDSADLACICRLKLQGTASAFLEGQELLRETRNFEVLVRGLVGRFTDPFEWKRREGELRQLSQKPKETLSEFADRATTTGRRAVRLGESEEETAWLHREGRRRTLEAFIHGVRGEVGRQLTIEQPDTLERALTRALAIEAGLKRRAVEEEPKQMLPTWTDEVETQEGQPLPCGQSDSRICVAAQGRGPSPSCTCGRRREPLAAPTPPPLPLGAQPYPPRLFRCYRCNTEGHIARYCPYPPPMGNNPEYSQPRPPQGGRAREGPSGPPPLMGLTLPPRPMERCFHCNEMGHIARYCPRGHLPRAIEAAPKETGPQAARLADPRN</sequence>
<dbReference type="SUPFAM" id="SSF57756">
    <property type="entry name" value="Retrovirus zinc finger-like domains"/>
    <property type="match status" value="2"/>
</dbReference>
<reference evidence="4" key="1">
    <citation type="journal article" date="2021" name="Mol. Ecol. Resour.">
        <title>Apolygus lucorum genome provides insights into omnivorousness and mesophyll feeding.</title>
        <authorList>
            <person name="Liu Y."/>
            <person name="Liu H."/>
            <person name="Wang H."/>
            <person name="Huang T."/>
            <person name="Liu B."/>
            <person name="Yang B."/>
            <person name="Yin L."/>
            <person name="Li B."/>
            <person name="Zhang Y."/>
            <person name="Zhang S."/>
            <person name="Jiang F."/>
            <person name="Zhang X."/>
            <person name="Ren Y."/>
            <person name="Wang B."/>
            <person name="Wang S."/>
            <person name="Lu Y."/>
            <person name="Wu K."/>
            <person name="Fan W."/>
            <person name="Wang G."/>
        </authorList>
    </citation>
    <scope>NUCLEOTIDE SEQUENCE</scope>
    <source>
        <strain evidence="4">12Hb</strain>
    </source>
</reference>
<dbReference type="PANTHER" id="PTHR33223">
    <property type="entry name" value="CCHC-TYPE DOMAIN-CONTAINING PROTEIN"/>
    <property type="match status" value="1"/>
</dbReference>
<name>A0A6A4JND2_APOLU</name>
<dbReference type="InterPro" id="IPR036875">
    <property type="entry name" value="Znf_CCHC_sf"/>
</dbReference>
<evidence type="ECO:0000313" key="5">
    <source>
        <dbReference type="Proteomes" id="UP000466442"/>
    </source>
</evidence>